<dbReference type="Pfam" id="PF12929">
    <property type="entry name" value="Mid1"/>
    <property type="match status" value="1"/>
</dbReference>
<proteinExistence type="predicted"/>
<dbReference type="Proteomes" id="UP000030752">
    <property type="component" value="Unassembled WGS sequence"/>
</dbReference>
<name>W2RYU6_CYPE1</name>
<sequence>MPLPKLTPLQSRFAASLGATIILFLLYYCLSQPAFAYAAEIDLRIPPDHNHPILDQSFTDDEPNVDELLVKRQNDGNAMQIFNNQPRAMNIASGETQNWLITQDTLNGPPGDRGPGLPSPTGANASRIFEDEDIEEDENTTVDKRQSERTVYITITTCIQPTYNGSSPELEEAIPPQLTLYVSQSEDNRLPGPDSNGSDSQQVLRLSGGYAKIELDNTSPVYIGVSAPNGTQFTGSWNYEIGGSIDEPYHTVITRTPNLHFVDGDTHAALLITDDLTSAEPNETSFSDWMELRPPFGMFVYPSNSRAMQGVRNSYCGLRMAGGLLANLQNASNQNVAEMTSRGLGGKPKEQFYITGLNSSSQYTGFLAMQGNSTDDGNNVVGGGGTVWQAVQFSTKSMSNCALMYNLTFCSEVAYAVPANPERFSIIDGLPELARIYDDYAREMYRYFNFSLQQIPCNTSSTSQYSLVRNCDDCARAYKTWLCAVTIPRCEDYNNTAVYLKPRNLGQPYPNGTSISSLPGFSDSQQVLMDTVATNSSRSQVIDDQIAPGPYKEVLPCKDLCYDLVQSCPAALGFSCPSEGKGLENSYGERNDDPGNISCSYLGAAYYLSAGDRNTLPYIASSAALALMLSLLFL</sequence>
<protein>
    <recommendedName>
        <fullName evidence="3">FZ domain-containing protein</fullName>
    </recommendedName>
</protein>
<dbReference type="InParanoid" id="W2RYU6"/>
<evidence type="ECO:0000313" key="1">
    <source>
        <dbReference type="EMBL" id="ETN40933.1"/>
    </source>
</evidence>
<dbReference type="eggNOG" id="ENOG502QTA4">
    <property type="taxonomic scope" value="Eukaryota"/>
</dbReference>
<dbReference type="PANTHER" id="PTHR39142:SF1">
    <property type="entry name" value="AEL197CP"/>
    <property type="match status" value="1"/>
</dbReference>
<reference evidence="1 2" key="1">
    <citation type="submission" date="2013-03" db="EMBL/GenBank/DDBJ databases">
        <title>The Genome Sequence of Phialophora europaea CBS 101466.</title>
        <authorList>
            <consortium name="The Broad Institute Genomics Platform"/>
            <person name="Cuomo C."/>
            <person name="de Hoog S."/>
            <person name="Gorbushina A."/>
            <person name="Walker B."/>
            <person name="Young S.K."/>
            <person name="Zeng Q."/>
            <person name="Gargeya S."/>
            <person name="Fitzgerald M."/>
            <person name="Haas B."/>
            <person name="Abouelleil A."/>
            <person name="Allen A.W."/>
            <person name="Alvarado L."/>
            <person name="Arachchi H.M."/>
            <person name="Berlin A.M."/>
            <person name="Chapman S.B."/>
            <person name="Gainer-Dewar J."/>
            <person name="Goldberg J."/>
            <person name="Griggs A."/>
            <person name="Gujja S."/>
            <person name="Hansen M."/>
            <person name="Howarth C."/>
            <person name="Imamovic A."/>
            <person name="Ireland A."/>
            <person name="Larimer J."/>
            <person name="McCowan C."/>
            <person name="Murphy C."/>
            <person name="Pearson M."/>
            <person name="Poon T.W."/>
            <person name="Priest M."/>
            <person name="Roberts A."/>
            <person name="Saif S."/>
            <person name="Shea T."/>
            <person name="Sisk P."/>
            <person name="Sykes S."/>
            <person name="Wortman J."/>
            <person name="Nusbaum C."/>
            <person name="Birren B."/>
        </authorList>
    </citation>
    <scope>NUCLEOTIDE SEQUENCE [LARGE SCALE GENOMIC DNA]</scope>
    <source>
        <strain evidence="1 2">CBS 101466</strain>
    </source>
</reference>
<dbReference type="HOGENOM" id="CLU_018731_0_0_1"/>
<organism evidence="1 2">
    <name type="scientific">Cyphellophora europaea (strain CBS 101466)</name>
    <name type="common">Phialophora europaea</name>
    <dbReference type="NCBI Taxonomy" id="1220924"/>
    <lineage>
        <taxon>Eukaryota</taxon>
        <taxon>Fungi</taxon>
        <taxon>Dikarya</taxon>
        <taxon>Ascomycota</taxon>
        <taxon>Pezizomycotina</taxon>
        <taxon>Eurotiomycetes</taxon>
        <taxon>Chaetothyriomycetidae</taxon>
        <taxon>Chaetothyriales</taxon>
        <taxon>Cyphellophoraceae</taxon>
        <taxon>Cyphellophora</taxon>
    </lineage>
</organism>
<gene>
    <name evidence="1" type="ORF">HMPREF1541_05213</name>
</gene>
<dbReference type="RefSeq" id="XP_008717776.1">
    <property type="nucleotide sequence ID" value="XM_008719554.1"/>
</dbReference>
<evidence type="ECO:0008006" key="3">
    <source>
        <dbReference type="Google" id="ProtNLM"/>
    </source>
</evidence>
<dbReference type="VEuPathDB" id="FungiDB:HMPREF1541_05213"/>
<evidence type="ECO:0000313" key="2">
    <source>
        <dbReference type="Proteomes" id="UP000030752"/>
    </source>
</evidence>
<dbReference type="GO" id="GO:0005262">
    <property type="term" value="F:calcium channel activity"/>
    <property type="evidence" value="ECO:0007669"/>
    <property type="project" value="InterPro"/>
</dbReference>
<accession>W2RYU6</accession>
<dbReference type="GO" id="GO:0098703">
    <property type="term" value="P:calcium ion import across plasma membrane"/>
    <property type="evidence" value="ECO:0007669"/>
    <property type="project" value="InterPro"/>
</dbReference>
<dbReference type="PANTHER" id="PTHR39142">
    <property type="entry name" value="MID1P"/>
    <property type="match status" value="1"/>
</dbReference>
<keyword evidence="2" id="KW-1185">Reference proteome</keyword>
<dbReference type="InterPro" id="IPR024338">
    <property type="entry name" value="MID1/Yam8"/>
</dbReference>
<dbReference type="FunCoup" id="W2RYU6">
    <property type="interactions" value="36"/>
</dbReference>
<dbReference type="GeneID" id="19972552"/>
<dbReference type="OrthoDB" id="5405745at2759"/>
<dbReference type="AlphaFoldDB" id="W2RYU6"/>
<dbReference type="EMBL" id="KB822720">
    <property type="protein sequence ID" value="ETN40933.1"/>
    <property type="molecule type" value="Genomic_DNA"/>
</dbReference>
<dbReference type="STRING" id="1220924.W2RYU6"/>